<dbReference type="RefSeq" id="WP_286050960.1">
    <property type="nucleotide sequence ID" value="NZ_JASVWF010000001.1"/>
</dbReference>
<reference evidence="2 3" key="1">
    <citation type="submission" date="2023-06" db="EMBL/GenBank/DDBJ databases">
        <title>Actinomycetospora Odt1-22.</title>
        <authorList>
            <person name="Supong K."/>
        </authorList>
    </citation>
    <scope>NUCLEOTIDE SEQUENCE [LARGE SCALE GENOMIC DNA]</scope>
    <source>
        <strain evidence="2 3">Odt1-22</strain>
    </source>
</reference>
<protein>
    <submittedName>
        <fullName evidence="2">Uncharacterized protein</fullName>
    </submittedName>
</protein>
<organism evidence="2 3">
    <name type="scientific">Actinomycetospora termitidis</name>
    <dbReference type="NCBI Taxonomy" id="3053470"/>
    <lineage>
        <taxon>Bacteria</taxon>
        <taxon>Bacillati</taxon>
        <taxon>Actinomycetota</taxon>
        <taxon>Actinomycetes</taxon>
        <taxon>Pseudonocardiales</taxon>
        <taxon>Pseudonocardiaceae</taxon>
        <taxon>Actinomycetospora</taxon>
    </lineage>
</organism>
<feature type="compositionally biased region" description="Basic and acidic residues" evidence="1">
    <location>
        <begin position="42"/>
        <end position="52"/>
    </location>
</feature>
<proteinExistence type="predicted"/>
<feature type="region of interest" description="Disordered" evidence="1">
    <location>
        <begin position="1"/>
        <end position="52"/>
    </location>
</feature>
<dbReference type="EMBL" id="JASVWF010000001">
    <property type="protein sequence ID" value="MDL5154891.1"/>
    <property type="molecule type" value="Genomic_DNA"/>
</dbReference>
<feature type="compositionally biased region" description="Polar residues" evidence="1">
    <location>
        <begin position="1"/>
        <end position="10"/>
    </location>
</feature>
<comment type="caution">
    <text evidence="2">The sequence shown here is derived from an EMBL/GenBank/DDBJ whole genome shotgun (WGS) entry which is preliminary data.</text>
</comment>
<evidence type="ECO:0000313" key="3">
    <source>
        <dbReference type="Proteomes" id="UP001231924"/>
    </source>
</evidence>
<name>A0ABT7M2L4_9PSEU</name>
<gene>
    <name evidence="2" type="ORF">QRT03_02905</name>
</gene>
<accession>A0ABT7M2L4</accession>
<evidence type="ECO:0000256" key="1">
    <source>
        <dbReference type="SAM" id="MobiDB-lite"/>
    </source>
</evidence>
<sequence length="52" mass="5607">MSNENQTDRSTVVPPAAPLTGVNTEPDQPEVSEVFPAGEAASEEHLESNDRR</sequence>
<keyword evidence="3" id="KW-1185">Reference proteome</keyword>
<evidence type="ECO:0000313" key="2">
    <source>
        <dbReference type="EMBL" id="MDL5154891.1"/>
    </source>
</evidence>
<dbReference type="Proteomes" id="UP001231924">
    <property type="component" value="Unassembled WGS sequence"/>
</dbReference>